<evidence type="ECO:0000313" key="1">
    <source>
        <dbReference type="EMBL" id="PIM97857.1"/>
    </source>
</evidence>
<keyword evidence="2" id="KW-1185">Reference proteome</keyword>
<name>A0A2G9FXS1_9LAMI</name>
<dbReference type="AlphaFoldDB" id="A0A2G9FXS1"/>
<protein>
    <submittedName>
        <fullName evidence="1">Uncharacterized protein</fullName>
    </submittedName>
</protein>
<dbReference type="EMBL" id="NKXS01009043">
    <property type="protein sequence ID" value="PIM97857.1"/>
    <property type="molecule type" value="Genomic_DNA"/>
</dbReference>
<evidence type="ECO:0000313" key="2">
    <source>
        <dbReference type="Proteomes" id="UP000231279"/>
    </source>
</evidence>
<accession>A0A2G9FXS1</accession>
<dbReference type="Proteomes" id="UP000231279">
    <property type="component" value="Unassembled WGS sequence"/>
</dbReference>
<gene>
    <name evidence="1" type="ORF">CDL12_29669</name>
</gene>
<reference evidence="2" key="1">
    <citation type="journal article" date="2018" name="Gigascience">
        <title>Genome assembly of the Pink Ipe (Handroanthus impetiginosus, Bignoniaceae), a highly valued, ecologically keystone Neotropical timber forest tree.</title>
        <authorList>
            <person name="Silva-Junior O.B."/>
            <person name="Grattapaglia D."/>
            <person name="Novaes E."/>
            <person name="Collevatti R.G."/>
        </authorList>
    </citation>
    <scope>NUCLEOTIDE SEQUENCE [LARGE SCALE GENOMIC DNA]</scope>
    <source>
        <strain evidence="2">cv. UFG-1</strain>
    </source>
</reference>
<comment type="caution">
    <text evidence="1">The sequence shown here is derived from an EMBL/GenBank/DDBJ whole genome shotgun (WGS) entry which is preliminary data.</text>
</comment>
<sequence length="54" mass="5961">MLNAHDAAHRLLRLPVETAHSPSNALGDPRVGYDLARNDKARYAIGQPSRTPRL</sequence>
<proteinExistence type="predicted"/>
<organism evidence="1 2">
    <name type="scientific">Handroanthus impetiginosus</name>
    <dbReference type="NCBI Taxonomy" id="429701"/>
    <lineage>
        <taxon>Eukaryota</taxon>
        <taxon>Viridiplantae</taxon>
        <taxon>Streptophyta</taxon>
        <taxon>Embryophyta</taxon>
        <taxon>Tracheophyta</taxon>
        <taxon>Spermatophyta</taxon>
        <taxon>Magnoliopsida</taxon>
        <taxon>eudicotyledons</taxon>
        <taxon>Gunneridae</taxon>
        <taxon>Pentapetalae</taxon>
        <taxon>asterids</taxon>
        <taxon>lamiids</taxon>
        <taxon>Lamiales</taxon>
        <taxon>Bignoniaceae</taxon>
        <taxon>Crescentiina</taxon>
        <taxon>Tabebuia alliance</taxon>
        <taxon>Handroanthus</taxon>
    </lineage>
</organism>